<feature type="transmembrane region" description="Helical" evidence="2">
    <location>
        <begin position="28"/>
        <end position="51"/>
    </location>
</feature>
<reference evidence="3 4" key="1">
    <citation type="journal article" date="2018" name="New Phytol.">
        <title>Phylogenomics of Endogonaceae and evolution of mycorrhizas within Mucoromycota.</title>
        <authorList>
            <person name="Chang Y."/>
            <person name="Desiro A."/>
            <person name="Na H."/>
            <person name="Sandor L."/>
            <person name="Lipzen A."/>
            <person name="Clum A."/>
            <person name="Barry K."/>
            <person name="Grigoriev I.V."/>
            <person name="Martin F.M."/>
            <person name="Stajich J.E."/>
            <person name="Smith M.E."/>
            <person name="Bonito G."/>
            <person name="Spatafora J.W."/>
        </authorList>
    </citation>
    <scope>NUCLEOTIDE SEQUENCE [LARGE SCALE GENOMIC DNA]</scope>
    <source>
        <strain evidence="3 4">GMNB39</strain>
    </source>
</reference>
<accession>A0A433DHK3</accession>
<protein>
    <submittedName>
        <fullName evidence="3">Uncharacterized protein</fullName>
    </submittedName>
</protein>
<name>A0A433DHK3_9FUNG</name>
<dbReference type="AlphaFoldDB" id="A0A433DHK3"/>
<feature type="transmembrane region" description="Helical" evidence="2">
    <location>
        <begin position="237"/>
        <end position="258"/>
    </location>
</feature>
<keyword evidence="2" id="KW-0812">Transmembrane</keyword>
<sequence length="429" mass="48559">MHSFNPLSLLFPTSTYLLNNLPPPPQVVALNVASIASSFAVLLSILLMGRYQKSLADRVSLRLTKWVAGTDMVYAISILLRFMPAYSSGNYTRVPDVLDRLKPVCCVRVRGATQTVVRAVPVWPRHLLRGVTTFKEDPTPPIFHLPKAHTTSVRTKCINPNKCTFDSQIRLRDSMFAFFMWELLSLVLSMIGVTVVTSKLLRQRRELDIFFSSSAHNAERTHAQQNARKLTKHINKAVGKIILYPIIPVISQFFYVWYTFQLVSQQITPLINTLSNCLAASQGLLNAAVFFTFDPSLPHALNEMKQDHRRYVNSVDSNKNFRVDRPVPMSFLAFIISEIIHPGKFQVPWNQDNSMQMSITSASPDHSTGGDKASHVVDFKIGEVKNRCDDYDEEFMDDKSGLVNQPKPRQRPPAKRNESSDQKAVLRLI</sequence>
<comment type="caution">
    <text evidence="3">The sequence shown here is derived from an EMBL/GenBank/DDBJ whole genome shotgun (WGS) entry which is preliminary data.</text>
</comment>
<dbReference type="EMBL" id="RBNI01001551">
    <property type="protein sequence ID" value="RUP50324.1"/>
    <property type="molecule type" value="Genomic_DNA"/>
</dbReference>
<evidence type="ECO:0000256" key="2">
    <source>
        <dbReference type="SAM" id="Phobius"/>
    </source>
</evidence>
<keyword evidence="2" id="KW-0472">Membrane</keyword>
<keyword evidence="4" id="KW-1185">Reference proteome</keyword>
<gene>
    <name evidence="3" type="ORF">BC936DRAFT_139635</name>
</gene>
<organism evidence="3 4">
    <name type="scientific">Jimgerdemannia flammicorona</name>
    <dbReference type="NCBI Taxonomy" id="994334"/>
    <lineage>
        <taxon>Eukaryota</taxon>
        <taxon>Fungi</taxon>
        <taxon>Fungi incertae sedis</taxon>
        <taxon>Mucoromycota</taxon>
        <taxon>Mucoromycotina</taxon>
        <taxon>Endogonomycetes</taxon>
        <taxon>Endogonales</taxon>
        <taxon>Endogonaceae</taxon>
        <taxon>Jimgerdemannia</taxon>
    </lineage>
</organism>
<proteinExistence type="predicted"/>
<feature type="transmembrane region" description="Helical" evidence="2">
    <location>
        <begin position="63"/>
        <end position="83"/>
    </location>
</feature>
<evidence type="ECO:0000256" key="1">
    <source>
        <dbReference type="SAM" id="MobiDB-lite"/>
    </source>
</evidence>
<evidence type="ECO:0000313" key="3">
    <source>
        <dbReference type="EMBL" id="RUP50324.1"/>
    </source>
</evidence>
<feature type="region of interest" description="Disordered" evidence="1">
    <location>
        <begin position="395"/>
        <end position="429"/>
    </location>
</feature>
<feature type="transmembrane region" description="Helical" evidence="2">
    <location>
        <begin position="175"/>
        <end position="196"/>
    </location>
</feature>
<dbReference type="Proteomes" id="UP000268093">
    <property type="component" value="Unassembled WGS sequence"/>
</dbReference>
<dbReference type="OrthoDB" id="2116398at2759"/>
<keyword evidence="2" id="KW-1133">Transmembrane helix</keyword>
<evidence type="ECO:0000313" key="4">
    <source>
        <dbReference type="Proteomes" id="UP000268093"/>
    </source>
</evidence>